<dbReference type="PANTHER" id="PTHR32004">
    <property type="entry name" value="TRNA LIGASE"/>
    <property type="match status" value="1"/>
</dbReference>
<comment type="caution">
    <text evidence="3">The sequence shown here is derived from an EMBL/GenBank/DDBJ whole genome shotgun (WGS) entry which is preliminary data.</text>
</comment>
<dbReference type="GO" id="GO:0005524">
    <property type="term" value="F:ATP binding"/>
    <property type="evidence" value="ECO:0007669"/>
    <property type="project" value="InterPro"/>
</dbReference>
<dbReference type="SUPFAM" id="SSF52540">
    <property type="entry name" value="P-loop containing nucleoside triphosphate hydrolases"/>
    <property type="match status" value="1"/>
</dbReference>
<sequence>MSTASVLSPFQSHPAITQQTDLLIETLLQFGSNHRAWPGRAQCGTGKAIKWRGEDQLSDPKLTKLIRSRLYDIHSSLLDGLISLRSWTMTEHVYRKVPCPFPTMARGLFTRENIHPNQLLGQGRHAIVARGYDKFFNIDELPSTKWEALESRSQAPYHLTLKTNGCIIFLAALTQAIYWSPQNTLQAAKVGMSSAQLAHELWEANATAVAELTDDDFEEHVIATPADQVGLNLHGVNLNTPELSTYPPEIVAQCAKRWGMHPTPFTTVHNIESVKEHCLKIQANGWVGRQGHVEGVVVRGTPRDQGIIADSNLPTASIFWKVKFEEPYLTYREWRELTRKMLNEMALNRATFEILPCASPGKSLNLSDSGELAKVLKVNVKKIHKPETRLYVHWVIEELLNRSSHATRSGSQLEEEQNFDKTLLVPIGIPGCGKTTLALALKNLTTCSHTQSDDITTKKTGPAFIENVKGLLLEKAGPGLVIADKNNHLKTHRAALAELIHKLSEGIHVKKGKGKGSREAELVRMRVRLVAVTWDLESHPSGELQHLAGQRIVQRGANHQSLRPELTSGGLEAHDAILWRFLKTYEEFDPEINSEDQDFRQMIELKFTASIEDSLKELCAKLQAICPGILPAGIDLDDQKIKQAVEFAKSYKPEVKKEMKIEPALQNPRYFGIKLTVNLCELGDKFLRKAMDDTLSPTVGKGREMFDELNQTEESEEMKRLWDEYQKRVLQRKVNIRLKLGPKLIWNDRVMIVEARVLAESREDSMTETLTEAGKTRYHVTIGPPMSPLGPSPQVGISHQQPIVSSSASTVIQQWSEVHTKFSQGQNVFNSGASVGVAIRSVQTLYHSCQTVSNQYSICDSCADAASSQVTALQCYASVWKSQFASVFQQFSIWVTATKTACSSLNPQLDVILKGLNLNLNLFLVSTSTYQVSLASLAVK</sequence>
<dbReference type="GO" id="GO:0005634">
    <property type="term" value="C:nucleus"/>
    <property type="evidence" value="ECO:0007669"/>
    <property type="project" value="TreeGrafter"/>
</dbReference>
<evidence type="ECO:0000313" key="4">
    <source>
        <dbReference type="Proteomes" id="UP000238274"/>
    </source>
</evidence>
<organism evidence="3 4">
    <name type="scientific">Puccinia striiformis</name>
    <dbReference type="NCBI Taxonomy" id="27350"/>
    <lineage>
        <taxon>Eukaryota</taxon>
        <taxon>Fungi</taxon>
        <taxon>Dikarya</taxon>
        <taxon>Basidiomycota</taxon>
        <taxon>Pucciniomycotina</taxon>
        <taxon>Pucciniomycetes</taxon>
        <taxon>Pucciniales</taxon>
        <taxon>Pucciniaceae</taxon>
        <taxon>Puccinia</taxon>
    </lineage>
</organism>
<dbReference type="GO" id="GO:0006388">
    <property type="term" value="P:tRNA splicing, via endonucleolytic cleavage and ligation"/>
    <property type="evidence" value="ECO:0007669"/>
    <property type="project" value="InterPro"/>
</dbReference>
<dbReference type="VEuPathDB" id="FungiDB:PSHT_06540"/>
<evidence type="ECO:0000313" key="3">
    <source>
        <dbReference type="EMBL" id="POW16959.1"/>
    </source>
</evidence>
<feature type="domain" description="tRNA ligase kinase" evidence="1">
    <location>
        <begin position="423"/>
        <end position="607"/>
    </location>
</feature>
<protein>
    <recommendedName>
        <fullName evidence="5">tRNA ligase</fullName>
    </recommendedName>
</protein>
<reference evidence="4" key="2">
    <citation type="journal article" date="2018" name="BMC Genomics">
        <title>Genomic insights into host adaptation between the wheat stripe rust pathogen (Puccinia striiformis f. sp. tritici) and the barley stripe rust pathogen (Puccinia striiformis f. sp. hordei).</title>
        <authorList>
            <person name="Xia C."/>
            <person name="Wang M."/>
            <person name="Yin C."/>
            <person name="Cornejo O.E."/>
            <person name="Hulbert S.H."/>
            <person name="Chen X."/>
        </authorList>
    </citation>
    <scope>NUCLEOTIDE SEQUENCE [LARGE SCALE GENOMIC DNA]</scope>
    <source>
        <strain evidence="4">93TX-2</strain>
    </source>
</reference>
<dbReference type="Pfam" id="PF09511">
    <property type="entry name" value="RNA_lig_T4_1"/>
    <property type="match status" value="1"/>
</dbReference>
<feature type="domain" description="T4 RNA ligase 1-like N-terminal" evidence="2">
    <location>
        <begin position="105"/>
        <end position="329"/>
    </location>
</feature>
<dbReference type="AlphaFoldDB" id="A0A2S4W5E6"/>
<dbReference type="VEuPathDB" id="FungiDB:PSTT_02103"/>
<accession>A0A2S4W5E6</accession>
<dbReference type="Gene3D" id="3.40.50.300">
    <property type="entry name" value="P-loop containing nucleotide triphosphate hydrolases"/>
    <property type="match status" value="1"/>
</dbReference>
<keyword evidence="4" id="KW-1185">Reference proteome</keyword>
<dbReference type="InterPro" id="IPR015966">
    <property type="entry name" value="tRNA_lig_kin_fungi"/>
</dbReference>
<dbReference type="VEuPathDB" id="FungiDB:PSTT_02102"/>
<evidence type="ECO:0000259" key="2">
    <source>
        <dbReference type="Pfam" id="PF09511"/>
    </source>
</evidence>
<evidence type="ECO:0008006" key="5">
    <source>
        <dbReference type="Google" id="ProtNLM"/>
    </source>
</evidence>
<name>A0A2S4W5E6_9BASI</name>
<dbReference type="PANTHER" id="PTHR32004:SF1">
    <property type="entry name" value="TRNA LIGASE"/>
    <property type="match status" value="1"/>
</dbReference>
<dbReference type="InterPro" id="IPR027417">
    <property type="entry name" value="P-loop_NTPase"/>
</dbReference>
<evidence type="ECO:0000259" key="1">
    <source>
        <dbReference type="Pfam" id="PF08303"/>
    </source>
</evidence>
<reference evidence="4" key="3">
    <citation type="journal article" date="2018" name="Mol. Plant Microbe Interact.">
        <title>Genome sequence resources for the wheat stripe rust pathogen (Puccinia striiformis f. sp. tritici) and the barley stripe rust pathogen (Puccinia striiformis f. sp. hordei).</title>
        <authorList>
            <person name="Xia C."/>
            <person name="Wang M."/>
            <person name="Yin C."/>
            <person name="Cornejo O.E."/>
            <person name="Hulbert S.H."/>
            <person name="Chen X."/>
        </authorList>
    </citation>
    <scope>NUCLEOTIDE SEQUENCE [LARGE SCALE GENOMIC DNA]</scope>
    <source>
        <strain evidence="4">93TX-2</strain>
    </source>
</reference>
<dbReference type="InterPro" id="IPR019039">
    <property type="entry name" value="T4-Rnl1-like_N"/>
</dbReference>
<dbReference type="EMBL" id="PKSM01000077">
    <property type="protein sequence ID" value="POW16959.1"/>
    <property type="molecule type" value="Genomic_DNA"/>
</dbReference>
<dbReference type="OrthoDB" id="276239at2759"/>
<dbReference type="Proteomes" id="UP000238274">
    <property type="component" value="Unassembled WGS sequence"/>
</dbReference>
<proteinExistence type="predicted"/>
<dbReference type="Pfam" id="PF08303">
    <property type="entry name" value="tRNA_lig_kinase"/>
    <property type="match status" value="1"/>
</dbReference>
<dbReference type="GO" id="GO:0003972">
    <property type="term" value="F:RNA ligase (ATP) activity"/>
    <property type="evidence" value="ECO:0007669"/>
    <property type="project" value="InterPro"/>
</dbReference>
<reference evidence="3 4" key="1">
    <citation type="submission" date="2017-12" db="EMBL/GenBank/DDBJ databases">
        <title>Gene loss provides genomic basis for host adaptation in cereal stripe rust fungi.</title>
        <authorList>
            <person name="Xia C."/>
        </authorList>
    </citation>
    <scope>NUCLEOTIDE SEQUENCE [LARGE SCALE GENOMIC DNA]</scope>
    <source>
        <strain evidence="3 4">93TX-2</strain>
    </source>
</reference>
<gene>
    <name evidence="3" type="ORF">PSHT_06540</name>
</gene>